<dbReference type="Pfam" id="PF03793">
    <property type="entry name" value="PASTA"/>
    <property type="match status" value="1"/>
</dbReference>
<dbReference type="SUPFAM" id="SSF54184">
    <property type="entry name" value="Penicillin-binding protein 2x (pbp-2x), c-terminal domain"/>
    <property type="match status" value="1"/>
</dbReference>
<keyword evidence="5" id="KW-1133">Transmembrane helix</keyword>
<keyword evidence="3 5" id="KW-0472">Membrane</keyword>
<dbReference type="GO" id="GO:0004180">
    <property type="term" value="F:carboxypeptidase activity"/>
    <property type="evidence" value="ECO:0007669"/>
    <property type="project" value="UniProtKB-KW"/>
</dbReference>
<dbReference type="Gene3D" id="3.40.710.10">
    <property type="entry name" value="DD-peptidase/beta-lactamase superfamily"/>
    <property type="match status" value="1"/>
</dbReference>
<reference evidence="7 8" key="1">
    <citation type="journal article" date="2017" name="ISME J.">
        <title>Energy and carbon metabolisms in a deep terrestrial subsurface fluid microbial community.</title>
        <authorList>
            <person name="Momper L."/>
            <person name="Jungbluth S.P."/>
            <person name="Lee M.D."/>
            <person name="Amend J.P."/>
        </authorList>
    </citation>
    <scope>NUCLEOTIDE SEQUENCE [LARGE SCALE GENOMIC DNA]</scope>
    <source>
        <strain evidence="7">SURF_5</strain>
    </source>
</reference>
<dbReference type="CDD" id="cd06575">
    <property type="entry name" value="PASTA_Pbp2x-like_2"/>
    <property type="match status" value="1"/>
</dbReference>
<dbReference type="InterPro" id="IPR005543">
    <property type="entry name" value="PASTA_dom"/>
</dbReference>
<dbReference type="SUPFAM" id="SSF56519">
    <property type="entry name" value="Penicillin binding protein dimerisation domain"/>
    <property type="match status" value="1"/>
</dbReference>
<keyword evidence="2" id="KW-0645">Protease</keyword>
<evidence type="ECO:0000313" key="8">
    <source>
        <dbReference type="Proteomes" id="UP000265882"/>
    </source>
</evidence>
<dbReference type="EMBL" id="QZKU01000030">
    <property type="protein sequence ID" value="RJP24813.1"/>
    <property type="molecule type" value="Genomic_DNA"/>
</dbReference>
<dbReference type="GO" id="GO:0005886">
    <property type="term" value="C:plasma membrane"/>
    <property type="evidence" value="ECO:0007669"/>
    <property type="project" value="TreeGrafter"/>
</dbReference>
<gene>
    <name evidence="7" type="ORF">C4520_03340</name>
</gene>
<evidence type="ECO:0000256" key="4">
    <source>
        <dbReference type="SAM" id="MobiDB-lite"/>
    </source>
</evidence>
<evidence type="ECO:0000313" key="7">
    <source>
        <dbReference type="EMBL" id="RJP24813.1"/>
    </source>
</evidence>
<evidence type="ECO:0000259" key="6">
    <source>
        <dbReference type="PROSITE" id="PS51178"/>
    </source>
</evidence>
<dbReference type="Gene3D" id="3.90.1310.10">
    <property type="entry name" value="Penicillin-binding protein 2a (Domain 2)"/>
    <property type="match status" value="1"/>
</dbReference>
<comment type="caution">
    <text evidence="7">The sequence shown here is derived from an EMBL/GenBank/DDBJ whole genome shotgun (WGS) entry which is preliminary data.</text>
</comment>
<evidence type="ECO:0000256" key="2">
    <source>
        <dbReference type="ARBA" id="ARBA00022645"/>
    </source>
</evidence>
<dbReference type="InterPro" id="IPR012338">
    <property type="entry name" value="Beta-lactam/transpept-like"/>
</dbReference>
<dbReference type="PROSITE" id="PS51178">
    <property type="entry name" value="PASTA"/>
    <property type="match status" value="1"/>
</dbReference>
<accession>A0A3A4NWF7</accession>
<keyword evidence="5" id="KW-0812">Transmembrane</keyword>
<dbReference type="GO" id="GO:0071555">
    <property type="term" value="P:cell wall organization"/>
    <property type="evidence" value="ECO:0007669"/>
    <property type="project" value="TreeGrafter"/>
</dbReference>
<keyword evidence="2" id="KW-0121">Carboxypeptidase</keyword>
<keyword evidence="2" id="KW-0378">Hydrolase</keyword>
<dbReference type="Pfam" id="PF03717">
    <property type="entry name" value="PBP_dimer"/>
    <property type="match status" value="1"/>
</dbReference>
<dbReference type="SUPFAM" id="SSF56601">
    <property type="entry name" value="beta-lactamase/transpeptidase-like"/>
    <property type="match status" value="1"/>
</dbReference>
<sequence length="673" mass="73368">MRDDLARKFPASLLIDEKLDSSSAFRTKVCLCILIVGFLAVAVKLIVIQIVQHDFWVRYVDEQRKTALTVQPRRGIIYDRNFVPLATSIVQEVLCVAPHQIKDLEEAAQKLSPYAQMSPNQIVKKISSSDLYLVYLRRGLDVQTAEKIKQLNLKGVEFRSESSRRYPKGTLASNLIGIANIENKGIEGIEFRYNDELAGEAGKQILIRDNSRREIVALTQTVKEAQDGNHVVLTIDEVIQYITEKALEDIVDEFDPEGASAVVLDPKTGEVLAIANRPTFDPNLPATFKKEKLRNRVVTDVYEPGSTFKPIAAAAALEHGVISPDDRVYCELGAMRYHGHTFNDVHPYGEITFSDVLAHSSNIGMIKVVSLLQPQWLYDYIRNFGFGEPTNVGLPGESPGIVHPPSVWSGLSMGAIPIGQEIGATSLQLAVAFSAIANEGVLMRPYVVSAVLDSDRAPLKQFAPQALRRVIRPATAQMLTKMLVDVTNSGTGAAAKIAGYACAGKTGTAQKADLVNGGYCRGKYVAVFAGFVPADDPVACIVVMADSPKGKYYGGSVAAPAFKKIAQGILNRLEIPPTNPEEQQPPEQKDGWNGRKLAKKETLKQAPSRNPSDGPHMPDVRGMTIRAVIESLSVYSIKLDLEGSGIAISQSPAPGEALRAGRPCRIAFKRKDA</sequence>
<evidence type="ECO:0000256" key="1">
    <source>
        <dbReference type="ARBA" id="ARBA00004370"/>
    </source>
</evidence>
<evidence type="ECO:0000256" key="3">
    <source>
        <dbReference type="ARBA" id="ARBA00023136"/>
    </source>
</evidence>
<dbReference type="GO" id="GO:0008658">
    <property type="term" value="F:penicillin binding"/>
    <property type="evidence" value="ECO:0007669"/>
    <property type="project" value="InterPro"/>
</dbReference>
<name>A0A3A4NWF7_ABYX5</name>
<dbReference type="InterPro" id="IPR001460">
    <property type="entry name" value="PCN-bd_Tpept"/>
</dbReference>
<dbReference type="Proteomes" id="UP000265882">
    <property type="component" value="Unassembled WGS sequence"/>
</dbReference>
<dbReference type="InterPro" id="IPR036138">
    <property type="entry name" value="PBP_dimer_sf"/>
</dbReference>
<feature type="domain" description="PASTA" evidence="6">
    <location>
        <begin position="614"/>
        <end position="670"/>
    </location>
</feature>
<dbReference type="PANTHER" id="PTHR30627">
    <property type="entry name" value="PEPTIDOGLYCAN D,D-TRANSPEPTIDASE"/>
    <property type="match status" value="1"/>
</dbReference>
<proteinExistence type="predicted"/>
<comment type="subcellular location">
    <subcellularLocation>
        <location evidence="1">Membrane</location>
    </subcellularLocation>
</comment>
<dbReference type="Gene3D" id="3.30.450.330">
    <property type="match status" value="1"/>
</dbReference>
<dbReference type="PANTHER" id="PTHR30627:SF1">
    <property type="entry name" value="PEPTIDOGLYCAN D,D-TRANSPEPTIDASE FTSI"/>
    <property type="match status" value="1"/>
</dbReference>
<dbReference type="InterPro" id="IPR050515">
    <property type="entry name" value="Beta-lactam/transpept"/>
</dbReference>
<dbReference type="AlphaFoldDB" id="A0A3A4NWF7"/>
<dbReference type="Pfam" id="PF00905">
    <property type="entry name" value="Transpeptidase"/>
    <property type="match status" value="1"/>
</dbReference>
<dbReference type="InterPro" id="IPR005311">
    <property type="entry name" value="PBP_dimer"/>
</dbReference>
<feature type="transmembrane region" description="Helical" evidence="5">
    <location>
        <begin position="29"/>
        <end position="51"/>
    </location>
</feature>
<feature type="compositionally biased region" description="Basic and acidic residues" evidence="4">
    <location>
        <begin position="587"/>
        <end position="603"/>
    </location>
</feature>
<protein>
    <submittedName>
        <fullName evidence="7">PASTA domain-containing protein</fullName>
    </submittedName>
</protein>
<evidence type="ECO:0000256" key="5">
    <source>
        <dbReference type="SAM" id="Phobius"/>
    </source>
</evidence>
<organism evidence="7 8">
    <name type="scientific">Abyssobacteria bacterium (strain SURF_5)</name>
    <dbReference type="NCBI Taxonomy" id="2093360"/>
    <lineage>
        <taxon>Bacteria</taxon>
        <taxon>Pseudomonadati</taxon>
        <taxon>Candidatus Hydrogenedentota</taxon>
        <taxon>Candidatus Abyssobacteria</taxon>
    </lineage>
</organism>
<feature type="region of interest" description="Disordered" evidence="4">
    <location>
        <begin position="575"/>
        <end position="620"/>
    </location>
</feature>